<sequence length="116" mass="12420">MRNAINTMLCWNPGTSEIALVPWPDVDRCSQGFTRTALACTSSVHKMTVAERTAIVYIEAIHLIVRDKCDPAAVHAALLGLSEYVGALAEDMPGMPIGCPASEQDSAVIDEPPLVI</sequence>
<reference evidence="1" key="1">
    <citation type="journal article" date="2014" name="Microbiology">
        <title>A 2,4-dichlorophenoxyacetic acid degradation plasmid pM7012 discloses distribution of an unclassified megaplasmid group across bacterial species.</title>
        <authorList>
            <person name="Sakai Y."/>
            <person name="Ogawa N."/>
            <person name="Shimomura Y."/>
            <person name="Fujii T."/>
        </authorList>
    </citation>
    <scope>NUCLEOTIDE SEQUENCE</scope>
    <source>
        <strain evidence="1">M701</strain>
    </source>
</reference>
<keyword evidence="1" id="KW-0614">Plasmid</keyword>
<evidence type="ECO:0000313" key="1">
    <source>
        <dbReference type="EMBL" id="BAO19004.1"/>
    </source>
</evidence>
<dbReference type="RefSeq" id="WP_023842547.1">
    <property type="nucleotide sequence ID" value="NC_022995.1"/>
</dbReference>
<accession>V5YP24</accession>
<geneLocation type="plasmid" evidence="1">
    <name>pM7012</name>
</geneLocation>
<protein>
    <submittedName>
        <fullName evidence="1">Uncharacterized protein</fullName>
    </submittedName>
</protein>
<name>V5YP24_9BURK</name>
<organism evidence="1">
    <name type="scientific">Burkholderia sp. M701</name>
    <dbReference type="NCBI Taxonomy" id="326454"/>
    <lineage>
        <taxon>Bacteria</taxon>
        <taxon>Pseudomonadati</taxon>
        <taxon>Pseudomonadota</taxon>
        <taxon>Betaproteobacteria</taxon>
        <taxon>Burkholderiales</taxon>
        <taxon>Burkholderiaceae</taxon>
        <taxon>Burkholderia</taxon>
    </lineage>
</organism>
<proteinExistence type="predicted"/>
<reference evidence="1" key="2">
    <citation type="submission" date="2024-06" db="EMBL/GenBank/DDBJ databases">
        <authorList>
            <person name="Sakai Y."/>
            <person name="Fujii T."/>
        </authorList>
    </citation>
    <scope>NUCLEOTIDE SEQUENCE</scope>
    <source>
        <strain evidence="1">M701</strain>
        <plasmid evidence="1">pM7012</plasmid>
    </source>
</reference>
<dbReference type="EMBL" id="AB853026">
    <property type="protein sequence ID" value="BAO19004.1"/>
    <property type="molecule type" value="Genomic_DNA"/>
</dbReference>
<dbReference type="AlphaFoldDB" id="V5YP24"/>